<dbReference type="Proteomes" id="UP000266841">
    <property type="component" value="Unassembled WGS sequence"/>
</dbReference>
<name>K0SD52_THAOC</name>
<dbReference type="EMBL" id="AGNL01018573">
    <property type="protein sequence ID" value="EJK62874.1"/>
    <property type="molecule type" value="Genomic_DNA"/>
</dbReference>
<sequence length="366" mass="40270">MLVLLQACALPQCVVWSLPRRTPAETLSRGQRALSYRADVLLSRNGRNWNPLGSLKGGTMVHAPCGGEAGGPRALWHWRTHPPEGRQARGPPVDVGDLSREKDRFDLWCRTASSRSLTELAVTSGLLAPRGTRAPTHNGPARPMHAAVPVREFIILTRPKRNPPPHVCSVNRLVGAVRNRARTALASSADPSVGRLADAALASSGMTPIRPRTCPGVLMDHRPFYDDPPPSIGSGDFLAREQPAPFRCLSRPPATHQRVHSRSKFSDLRPPLRPTGQRRSARLRSGPLTFWSATAATSSRSSTDTMENCRVGHLRARVYRGETRLSVEAQAIETETAPILSQYVPRVHRERNPAPMTLEPRLLEYT</sequence>
<evidence type="ECO:0000256" key="2">
    <source>
        <dbReference type="SAM" id="SignalP"/>
    </source>
</evidence>
<organism evidence="3 4">
    <name type="scientific">Thalassiosira oceanica</name>
    <name type="common">Marine diatom</name>
    <dbReference type="NCBI Taxonomy" id="159749"/>
    <lineage>
        <taxon>Eukaryota</taxon>
        <taxon>Sar</taxon>
        <taxon>Stramenopiles</taxon>
        <taxon>Ochrophyta</taxon>
        <taxon>Bacillariophyta</taxon>
        <taxon>Coscinodiscophyceae</taxon>
        <taxon>Thalassiosirophycidae</taxon>
        <taxon>Thalassiosirales</taxon>
        <taxon>Thalassiosiraceae</taxon>
        <taxon>Thalassiosira</taxon>
    </lineage>
</organism>
<comment type="caution">
    <text evidence="3">The sequence shown here is derived from an EMBL/GenBank/DDBJ whole genome shotgun (WGS) entry which is preliminary data.</text>
</comment>
<dbReference type="AlphaFoldDB" id="K0SD52"/>
<reference evidence="3 4" key="1">
    <citation type="journal article" date="2012" name="Genome Biol.">
        <title>Genome and low-iron response of an oceanic diatom adapted to chronic iron limitation.</title>
        <authorList>
            <person name="Lommer M."/>
            <person name="Specht M."/>
            <person name="Roy A.S."/>
            <person name="Kraemer L."/>
            <person name="Andreson R."/>
            <person name="Gutowska M.A."/>
            <person name="Wolf J."/>
            <person name="Bergner S.V."/>
            <person name="Schilhabel M.B."/>
            <person name="Klostermeier U.C."/>
            <person name="Beiko R.G."/>
            <person name="Rosenstiel P."/>
            <person name="Hippler M."/>
            <person name="Laroche J."/>
        </authorList>
    </citation>
    <scope>NUCLEOTIDE SEQUENCE [LARGE SCALE GENOMIC DNA]</scope>
    <source>
        <strain evidence="3 4">CCMP1005</strain>
    </source>
</reference>
<evidence type="ECO:0000313" key="3">
    <source>
        <dbReference type="EMBL" id="EJK62874.1"/>
    </source>
</evidence>
<proteinExistence type="predicted"/>
<evidence type="ECO:0000313" key="4">
    <source>
        <dbReference type="Proteomes" id="UP000266841"/>
    </source>
</evidence>
<protein>
    <submittedName>
        <fullName evidence="3">Uncharacterized protein</fullName>
    </submittedName>
</protein>
<feature type="region of interest" description="Disordered" evidence="1">
    <location>
        <begin position="250"/>
        <end position="280"/>
    </location>
</feature>
<feature type="chain" id="PRO_5003839877" evidence="2">
    <location>
        <begin position="17"/>
        <end position="366"/>
    </location>
</feature>
<keyword evidence="4" id="KW-1185">Reference proteome</keyword>
<gene>
    <name evidence="3" type="ORF">THAOC_16499</name>
</gene>
<evidence type="ECO:0000256" key="1">
    <source>
        <dbReference type="SAM" id="MobiDB-lite"/>
    </source>
</evidence>
<accession>K0SD52</accession>
<keyword evidence="2" id="KW-0732">Signal</keyword>
<feature type="signal peptide" evidence="2">
    <location>
        <begin position="1"/>
        <end position="16"/>
    </location>
</feature>